<reference evidence="3 4" key="1">
    <citation type="submission" date="2023-10" db="EMBL/GenBank/DDBJ databases">
        <title>Draft genome sequence of Xylaria bambusicola isolate GMP-LS, the root and basal stem rot pathogen of sugarcane in Indonesia.</title>
        <authorList>
            <person name="Selvaraj P."/>
            <person name="Muralishankar V."/>
            <person name="Muruganantham S."/>
            <person name="Sp S."/>
            <person name="Haryani S."/>
            <person name="Lau K.J.X."/>
            <person name="Naqvi N.I."/>
        </authorList>
    </citation>
    <scope>NUCLEOTIDE SEQUENCE [LARGE SCALE GENOMIC DNA]</scope>
    <source>
        <strain evidence="3">GMP-LS</strain>
    </source>
</reference>
<dbReference type="SUPFAM" id="SSF51905">
    <property type="entry name" value="FAD/NAD(P)-binding domain"/>
    <property type="match status" value="1"/>
</dbReference>
<dbReference type="Pfam" id="PF00732">
    <property type="entry name" value="GMC_oxred_N"/>
    <property type="match status" value="1"/>
</dbReference>
<dbReference type="InterPro" id="IPR012132">
    <property type="entry name" value="GMC_OxRdtase"/>
</dbReference>
<dbReference type="InterPro" id="IPR000172">
    <property type="entry name" value="GMC_OxRdtase_N"/>
</dbReference>
<proteinExistence type="inferred from homology"/>
<dbReference type="AlphaFoldDB" id="A0AAN7UGZ4"/>
<accession>A0AAN7UGZ4</accession>
<sequence length="771" mass="83689">MIRKYCSPCTAIMAYKNCCLALFQIKIFLSAATFSSTSLSFLASFSYLALLSAVAPYTQATDLAPNGPDVTVAQVPQQLQFPQTGPTLPIHEPQAKEYEYIIVGSGAGGSPLAANLARAGHSVLLVDAGGDFGYLRQVDSPALANPASERLEASWAFFTHHYTNETMALKDRKLAYLTPDGQWFTGKNSEIPDGSKPLGNFYPRYAGLGGCTEHNALVGLLPTKNDLGYIANLTGDSSWELENMRKYYEKLTNAQYLNPDDNDGYVDLNINPEGIAAQDVKLMSSIIGAARAFGVDATAVDALASAVDQVIATASKAGVDPYTELVPLNYTKPITDAMANVLFHDANTDAPDRDTMKLFSRLPETIDNVDYRRSSPRDYVYKTVTAKNADGSKKYPLDVALNTLVTKITFSNKTSCPSKSGKSGKSKKPKATGIEYLHGQSLYRADPRASKTENGGKPGSVRATKEVIIAGGAFNSPQILKLSGVGPKEELEKFKIPVVLDLPGVGTNLQDRLEVSVNGMFPTNFTRILDCTFLATEEDPCWDQYADKNNKGAAKGAYASSGNYFGAFWTSSFSEDGEQDLWIGGFPGTFNGFFPGYSSNAATPTYKNYWSWLILKAHTRNRSGTVQLQSANPRDVPLISFHSMYEGLPKEEADKDVGALLEGVRMAQSFYANTPNIDGQPTQWWPPADFNSDDDIKQWITEEAWGHHASCSNPIGSDDDPMAVLDGDFRVRGIDSLRVVDASVFPKIPGTFIALPVMLIAEKASAVILGQ</sequence>
<dbReference type="PANTHER" id="PTHR11552:SF100">
    <property type="entry name" value="DEHYDROGENASE, PUTATIVE (AFU_ORTHOLOGUE AFUA_5G00630)-RELATED"/>
    <property type="match status" value="1"/>
</dbReference>
<protein>
    <recommendedName>
        <fullName evidence="2">Glucose-methanol-choline oxidoreductase N-terminal domain-containing protein</fullName>
    </recommendedName>
</protein>
<dbReference type="PROSITE" id="PS00624">
    <property type="entry name" value="GMC_OXRED_2"/>
    <property type="match status" value="1"/>
</dbReference>
<dbReference type="InterPro" id="IPR036188">
    <property type="entry name" value="FAD/NAD-bd_sf"/>
</dbReference>
<dbReference type="Pfam" id="PF05199">
    <property type="entry name" value="GMC_oxred_C"/>
    <property type="match status" value="1"/>
</dbReference>
<dbReference type="InterPro" id="IPR007867">
    <property type="entry name" value="GMC_OxRtase_C"/>
</dbReference>
<evidence type="ECO:0000259" key="2">
    <source>
        <dbReference type="PROSITE" id="PS00624"/>
    </source>
</evidence>
<feature type="domain" description="Glucose-methanol-choline oxidoreductase N-terminal" evidence="2">
    <location>
        <begin position="472"/>
        <end position="486"/>
    </location>
</feature>
<dbReference type="Gene3D" id="3.50.50.60">
    <property type="entry name" value="FAD/NAD(P)-binding domain"/>
    <property type="match status" value="2"/>
</dbReference>
<organism evidence="3 4">
    <name type="scientific">Xylaria bambusicola</name>
    <dbReference type="NCBI Taxonomy" id="326684"/>
    <lineage>
        <taxon>Eukaryota</taxon>
        <taxon>Fungi</taxon>
        <taxon>Dikarya</taxon>
        <taxon>Ascomycota</taxon>
        <taxon>Pezizomycotina</taxon>
        <taxon>Sordariomycetes</taxon>
        <taxon>Xylariomycetidae</taxon>
        <taxon>Xylariales</taxon>
        <taxon>Xylariaceae</taxon>
        <taxon>Xylaria</taxon>
    </lineage>
</organism>
<dbReference type="Pfam" id="PF13450">
    <property type="entry name" value="NAD_binding_8"/>
    <property type="match status" value="1"/>
</dbReference>
<dbReference type="SUPFAM" id="SSF54373">
    <property type="entry name" value="FAD-linked reductases, C-terminal domain"/>
    <property type="match status" value="1"/>
</dbReference>
<dbReference type="GO" id="GO:0016614">
    <property type="term" value="F:oxidoreductase activity, acting on CH-OH group of donors"/>
    <property type="evidence" value="ECO:0007669"/>
    <property type="project" value="InterPro"/>
</dbReference>
<evidence type="ECO:0000313" key="4">
    <source>
        <dbReference type="Proteomes" id="UP001305414"/>
    </source>
</evidence>
<name>A0AAN7UGZ4_9PEZI</name>
<comment type="similarity">
    <text evidence="1">Belongs to the GMC oxidoreductase family.</text>
</comment>
<gene>
    <name evidence="3" type="ORF">RRF57_004059</name>
</gene>
<dbReference type="PANTHER" id="PTHR11552">
    <property type="entry name" value="GLUCOSE-METHANOL-CHOLINE GMC OXIDOREDUCTASE"/>
    <property type="match status" value="1"/>
</dbReference>
<dbReference type="Proteomes" id="UP001305414">
    <property type="component" value="Unassembled WGS sequence"/>
</dbReference>
<dbReference type="GO" id="GO:0050660">
    <property type="term" value="F:flavin adenine dinucleotide binding"/>
    <property type="evidence" value="ECO:0007669"/>
    <property type="project" value="InterPro"/>
</dbReference>
<comment type="caution">
    <text evidence="3">The sequence shown here is derived from an EMBL/GenBank/DDBJ whole genome shotgun (WGS) entry which is preliminary data.</text>
</comment>
<dbReference type="EMBL" id="JAWHQM010000008">
    <property type="protein sequence ID" value="KAK5628344.1"/>
    <property type="molecule type" value="Genomic_DNA"/>
</dbReference>
<dbReference type="Gene3D" id="3.30.560.10">
    <property type="entry name" value="Glucose Oxidase, domain 3"/>
    <property type="match status" value="1"/>
</dbReference>
<keyword evidence="4" id="KW-1185">Reference proteome</keyword>
<evidence type="ECO:0000256" key="1">
    <source>
        <dbReference type="ARBA" id="ARBA00010790"/>
    </source>
</evidence>
<evidence type="ECO:0000313" key="3">
    <source>
        <dbReference type="EMBL" id="KAK5628344.1"/>
    </source>
</evidence>